<dbReference type="EMBL" id="VUJX02000003">
    <property type="protein sequence ID" value="KAL0939132.1"/>
    <property type="molecule type" value="Genomic_DNA"/>
</dbReference>
<dbReference type="Proteomes" id="UP000805649">
    <property type="component" value="Unassembled WGS sequence"/>
</dbReference>
<protein>
    <submittedName>
        <fullName evidence="1">Ankyrin unc44</fullName>
    </submittedName>
</protein>
<name>A0ACC3Z4Z2_COLTU</name>
<comment type="caution">
    <text evidence="1">The sequence shown here is derived from an EMBL/GenBank/DDBJ whole genome shotgun (WGS) entry which is preliminary data.</text>
</comment>
<proteinExistence type="predicted"/>
<evidence type="ECO:0000313" key="1">
    <source>
        <dbReference type="EMBL" id="KAL0939132.1"/>
    </source>
</evidence>
<evidence type="ECO:0000313" key="2">
    <source>
        <dbReference type="Proteomes" id="UP000805649"/>
    </source>
</evidence>
<sequence>MEVFAFIASVDSFGELLLKSFGALYRLQTQLSEAPDEITRLFQAMQRFKSVLDEIQSLGAPEVEALGRVPSLSASWQDHAAATKADLTGLLQTLERLQDEFSKPSRTSKMVRARFRKVLSNHEVERFERILSAHQSSFMFMLSVIQERRNRDFTYELRTQGRRLAALTNTGTVFILPGRHEDRDLERGVRNVVVRELRRLSSSTLGSEELHAIATIQSAVKHPGSLVMGTSKSATDNSSVVGPGTVSQTDALFSKTNLVARELICQVFSTYIPIGVVSGRLVKSSVFSQGSGPNIRKCWCLDVSLYPFAFWAKSVFRLYLKKASSGVFTFAPRRYEYNHSPELRKYLNAGDASAIRRMFTEGKAHPTDVFAPSGNSLLHEIVVRHGMGIPNMLDLCETVLQSTNTIDYDLSNRSGRTPLMQCCQFMLESEEAYNRMRPMTSLLVERGADMAISDRNGQSSCLLIFQMPQGLQYLTDYLYKFINLEMLQNLQPRDLWLVSSLARSTSVFGSKLRSEYRDLRTPADISSDNRSRLEILPELDPEKQAEWVRNAGNFERATFMRTLCSYGTVEMVQQFIGRGIDLEETEPLDGRTYIRHAARKGNLEVVVALADAGASLEQEEWFQRKYNLCASVLEELLERWGFITQRKPIWGKQLASPDSELWILPWLLRQPNHHSHNALYIAMGCIDALPIVKAVLEFGCGRRDGQPARTDHGRRCGSEVIDAVRNGNPYLKHLLDAGLALECEDWLGISAVIYAVDFGSLDSLELLIQEGVDVERRCGYGLTPIELATANMKLAHPRVTTRGLAYTFPFPKIYVDIDTDRKLYECLKRALKCRRLSSVAHVEQDSREEMAKENGWSLSTFLQWS</sequence>
<organism evidence="1 2">
    <name type="scientific">Colletotrichum truncatum</name>
    <name type="common">Anthracnose fungus</name>
    <name type="synonym">Colletotrichum capsici</name>
    <dbReference type="NCBI Taxonomy" id="5467"/>
    <lineage>
        <taxon>Eukaryota</taxon>
        <taxon>Fungi</taxon>
        <taxon>Dikarya</taxon>
        <taxon>Ascomycota</taxon>
        <taxon>Pezizomycotina</taxon>
        <taxon>Sordariomycetes</taxon>
        <taxon>Hypocreomycetidae</taxon>
        <taxon>Glomerellales</taxon>
        <taxon>Glomerellaceae</taxon>
        <taxon>Colletotrichum</taxon>
        <taxon>Colletotrichum truncatum species complex</taxon>
    </lineage>
</organism>
<accession>A0ACC3Z4Z2</accession>
<keyword evidence="2" id="KW-1185">Reference proteome</keyword>
<reference evidence="1 2" key="1">
    <citation type="journal article" date="2020" name="Phytopathology">
        <title>Genome Sequence Resources of Colletotrichum truncatum, C. plurivorum, C. musicola, and C. sojae: Four Species Pathogenic to Soybean (Glycine max).</title>
        <authorList>
            <person name="Rogerio F."/>
            <person name="Boufleur T.R."/>
            <person name="Ciampi-Guillardi M."/>
            <person name="Sukno S.A."/>
            <person name="Thon M.R."/>
            <person name="Massola Junior N.S."/>
            <person name="Baroncelli R."/>
        </authorList>
    </citation>
    <scope>NUCLEOTIDE SEQUENCE [LARGE SCALE GENOMIC DNA]</scope>
    <source>
        <strain evidence="1 2">CMES1059</strain>
    </source>
</reference>
<gene>
    <name evidence="1" type="ORF">CTRU02_205742</name>
</gene>